<organism evidence="1 2">
    <name type="scientific">Nitrospirillum amazonense</name>
    <dbReference type="NCBI Taxonomy" id="28077"/>
    <lineage>
        <taxon>Bacteria</taxon>
        <taxon>Pseudomonadati</taxon>
        <taxon>Pseudomonadota</taxon>
        <taxon>Alphaproteobacteria</taxon>
        <taxon>Rhodospirillales</taxon>
        <taxon>Azospirillaceae</taxon>
        <taxon>Nitrospirillum</taxon>
    </lineage>
</organism>
<sequence length="373" mass="43102">MPFSRFQRRLILLTQFLHHMGKADKDSYLFGTGGIPKNKINRWWNGFKPSDIDRIRELIKKSNFLDSRLADMLTDEDTFPVYQFSELLGFDTQEARYIIDMHYHNTQPTLGLYVTSMDRAQMFMGIYGGAYLLYRIDYNEITKEKFGDEKILVRCPVVIRYPVPYSKDSLNLLKKGHAASPDGSLDKFHIRAKLSVPAYGWFGSSGGFYGIGNCHKYDGVVNLSFGENKCLFFVFEHRTTKIRFNHTDTITINLDSQPETDQETGLQYFRGVMLSLTQDKKRTTFLSSVVMIKRADVKTREDVGSITGYNFHTMIKDPGRAVTEENWEKFDESSFMSEAPRDFRVNEVKTIEDTLAARLLKTPWSRVNVLLNL</sequence>
<dbReference type="AlphaFoldDB" id="A0A560GKL9"/>
<name>A0A560GKL9_9PROT</name>
<evidence type="ECO:0000313" key="2">
    <source>
        <dbReference type="Proteomes" id="UP000315751"/>
    </source>
</evidence>
<keyword evidence="2" id="KW-1185">Reference proteome</keyword>
<dbReference type="Proteomes" id="UP000315751">
    <property type="component" value="Unassembled WGS sequence"/>
</dbReference>
<reference evidence="1 2" key="1">
    <citation type="submission" date="2019-06" db="EMBL/GenBank/DDBJ databases">
        <title>Genomic Encyclopedia of Type Strains, Phase IV (KMG-V): Genome sequencing to study the core and pangenomes of soil and plant-associated prokaryotes.</title>
        <authorList>
            <person name="Whitman W."/>
        </authorList>
    </citation>
    <scope>NUCLEOTIDE SEQUENCE [LARGE SCALE GENOMIC DNA]</scope>
    <source>
        <strain evidence="1 2">BR 11622</strain>
    </source>
</reference>
<protein>
    <submittedName>
        <fullName evidence="1">Uncharacterized protein</fullName>
    </submittedName>
</protein>
<proteinExistence type="predicted"/>
<gene>
    <name evidence="1" type="ORF">FBZ90_12621</name>
</gene>
<comment type="caution">
    <text evidence="1">The sequence shown here is derived from an EMBL/GenBank/DDBJ whole genome shotgun (WGS) entry which is preliminary data.</text>
</comment>
<accession>A0A560GKL9</accession>
<evidence type="ECO:0000313" key="1">
    <source>
        <dbReference type="EMBL" id="TWB34321.1"/>
    </source>
</evidence>
<dbReference type="EMBL" id="VITR01000026">
    <property type="protein sequence ID" value="TWB34321.1"/>
    <property type="molecule type" value="Genomic_DNA"/>
</dbReference>